<dbReference type="Pfam" id="PF02033">
    <property type="entry name" value="RBFA"/>
    <property type="match status" value="1"/>
</dbReference>
<keyword evidence="4" id="KW-1185">Reference proteome</keyword>
<dbReference type="HAMAP" id="MF_00003">
    <property type="entry name" value="RbfA"/>
    <property type="match status" value="1"/>
</dbReference>
<organism evidence="3 4">
    <name type="scientific">Oceanibaculum pacificum</name>
    <dbReference type="NCBI Taxonomy" id="580166"/>
    <lineage>
        <taxon>Bacteria</taxon>
        <taxon>Pseudomonadati</taxon>
        <taxon>Pseudomonadota</taxon>
        <taxon>Alphaproteobacteria</taxon>
        <taxon>Rhodospirillales</taxon>
        <taxon>Oceanibaculaceae</taxon>
        <taxon>Oceanibaculum</taxon>
    </lineage>
</organism>
<dbReference type="InterPro" id="IPR015946">
    <property type="entry name" value="KH_dom-like_a/b"/>
</dbReference>
<dbReference type="InterPro" id="IPR020053">
    <property type="entry name" value="Ribosome-bd_factorA_CS"/>
</dbReference>
<dbReference type="RefSeq" id="WP_067551262.1">
    <property type="nucleotide sequence ID" value="NZ_LPXN01000001.1"/>
</dbReference>
<dbReference type="Proteomes" id="UP000076400">
    <property type="component" value="Unassembled WGS sequence"/>
</dbReference>
<dbReference type="EMBL" id="LPXN01000001">
    <property type="protein sequence ID" value="KZD12919.1"/>
    <property type="molecule type" value="Genomic_DNA"/>
</dbReference>
<dbReference type="AlphaFoldDB" id="A0A154WHG8"/>
<reference evidence="3 4" key="1">
    <citation type="submission" date="2015-12" db="EMBL/GenBank/DDBJ databases">
        <title>Genome sequence of Oceanibaculum pacificum MCCC 1A02656.</title>
        <authorList>
            <person name="Lu L."/>
            <person name="Lai Q."/>
            <person name="Shao Z."/>
            <person name="Qian P."/>
        </authorList>
    </citation>
    <scope>NUCLEOTIDE SEQUENCE [LARGE SCALE GENOMIC DNA]</scope>
    <source>
        <strain evidence="3 4">MCCC 1A02656</strain>
    </source>
</reference>
<dbReference type="NCBIfam" id="NF001802">
    <property type="entry name" value="PRK00521.2-5"/>
    <property type="match status" value="1"/>
</dbReference>
<protein>
    <recommendedName>
        <fullName evidence="2">Ribosome-binding factor A</fullName>
    </recommendedName>
</protein>
<sequence length="151" mass="16659">MVKRKPQSNAGPSQRQLRVGEELRHILSQILMRDMLRDPVLEGMSITVTEVRISPDLRNATAYIIPLGQAAQPVEGGENGNIRDILKALNHAAPFIRGQIGREVTLRHVPAIHFVNDTAFAVSARIDNLLRRPDVARDLDADEAEDTPDGA</sequence>
<comment type="subcellular location">
    <subcellularLocation>
        <location evidence="2">Cytoplasm</location>
    </subcellularLocation>
</comment>
<dbReference type="PANTHER" id="PTHR33515:SF1">
    <property type="entry name" value="RIBOSOME-BINDING FACTOR A, CHLOROPLASTIC-RELATED"/>
    <property type="match status" value="1"/>
</dbReference>
<dbReference type="STRING" id="580166.AUP43_00870"/>
<comment type="subunit">
    <text evidence="2">Monomer. Binds 30S ribosomal subunits, but not 50S ribosomal subunits or 70S ribosomes.</text>
</comment>
<accession>A0A154WHG8</accession>
<evidence type="ECO:0000313" key="4">
    <source>
        <dbReference type="Proteomes" id="UP000076400"/>
    </source>
</evidence>
<dbReference type="PROSITE" id="PS01319">
    <property type="entry name" value="RBFA"/>
    <property type="match status" value="1"/>
</dbReference>
<dbReference type="InterPro" id="IPR023799">
    <property type="entry name" value="RbfA_dom_sf"/>
</dbReference>
<dbReference type="OrthoDB" id="9805051at2"/>
<gene>
    <name evidence="2" type="primary">rbfA</name>
    <name evidence="3" type="ORF">AUP43_00870</name>
</gene>
<proteinExistence type="inferred from homology"/>
<dbReference type="InterPro" id="IPR000238">
    <property type="entry name" value="RbfA"/>
</dbReference>
<comment type="similarity">
    <text evidence="2">Belongs to the RbfA family.</text>
</comment>
<dbReference type="GO" id="GO:0030490">
    <property type="term" value="P:maturation of SSU-rRNA"/>
    <property type="evidence" value="ECO:0007669"/>
    <property type="project" value="UniProtKB-UniRule"/>
</dbReference>
<dbReference type="SUPFAM" id="SSF89919">
    <property type="entry name" value="Ribosome-binding factor A, RbfA"/>
    <property type="match status" value="1"/>
</dbReference>
<keyword evidence="2" id="KW-0963">Cytoplasm</keyword>
<dbReference type="GO" id="GO:0043024">
    <property type="term" value="F:ribosomal small subunit binding"/>
    <property type="evidence" value="ECO:0007669"/>
    <property type="project" value="TreeGrafter"/>
</dbReference>
<dbReference type="PANTHER" id="PTHR33515">
    <property type="entry name" value="RIBOSOME-BINDING FACTOR A, CHLOROPLASTIC-RELATED"/>
    <property type="match status" value="1"/>
</dbReference>
<dbReference type="Gene3D" id="3.30.300.20">
    <property type="match status" value="1"/>
</dbReference>
<keyword evidence="1 2" id="KW-0690">Ribosome biogenesis</keyword>
<name>A0A154WHG8_9PROT</name>
<evidence type="ECO:0000313" key="3">
    <source>
        <dbReference type="EMBL" id="KZD12919.1"/>
    </source>
</evidence>
<dbReference type="GO" id="GO:0005829">
    <property type="term" value="C:cytosol"/>
    <property type="evidence" value="ECO:0007669"/>
    <property type="project" value="TreeGrafter"/>
</dbReference>
<evidence type="ECO:0000256" key="2">
    <source>
        <dbReference type="HAMAP-Rule" id="MF_00003"/>
    </source>
</evidence>
<dbReference type="NCBIfam" id="TIGR00082">
    <property type="entry name" value="rbfA"/>
    <property type="match status" value="1"/>
</dbReference>
<evidence type="ECO:0000256" key="1">
    <source>
        <dbReference type="ARBA" id="ARBA00022517"/>
    </source>
</evidence>
<comment type="caution">
    <text evidence="3">The sequence shown here is derived from an EMBL/GenBank/DDBJ whole genome shotgun (WGS) entry which is preliminary data.</text>
</comment>
<comment type="function">
    <text evidence="2">One of several proteins that assist in the late maturation steps of the functional core of the 30S ribosomal subunit. Associates with free 30S ribosomal subunits (but not with 30S subunits that are part of 70S ribosomes or polysomes). Required for efficient processing of 16S rRNA. May interact with the 5'-terminal helix region of 16S rRNA.</text>
</comment>